<dbReference type="Proteomes" id="UP000009231">
    <property type="component" value="Chromosome"/>
</dbReference>
<dbReference type="InterPro" id="IPR050765">
    <property type="entry name" value="Riboflavin_Biosynth_HTPR"/>
</dbReference>
<dbReference type="GO" id="GO:0009231">
    <property type="term" value="P:riboflavin biosynthetic process"/>
    <property type="evidence" value="ECO:0007669"/>
    <property type="project" value="InterPro"/>
</dbReference>
<dbReference type="PANTHER" id="PTHR38011">
    <property type="entry name" value="DIHYDROFOLATE REDUCTASE FAMILY PROTEIN (AFU_ORTHOLOGUE AFUA_8G06820)"/>
    <property type="match status" value="1"/>
</dbReference>
<reference evidence="5 6" key="1">
    <citation type="journal article" date="2014" name="Int. J. Syst. Evol. Microbiol.">
        <title>Methanobacterium paludis sp. nov. and a novel strain of Methanobacterium lacus isolated from northern peatlands.</title>
        <authorList>
            <person name="Cadillo-Quiroz H."/>
            <person name="Brauer S.L."/>
            <person name="Goodson N."/>
            <person name="Yavitt J.B."/>
            <person name="Zinder S.H."/>
        </authorList>
    </citation>
    <scope>NUCLEOTIDE SEQUENCE [LARGE SCALE GENOMIC DNA]</scope>
    <source>
        <strain evidence="6">DSM 25820 / JCM 18151 / SWAN1</strain>
    </source>
</reference>
<dbReference type="eggNOG" id="arCOG01489">
    <property type="taxonomic scope" value="Archaea"/>
</dbReference>
<evidence type="ECO:0000256" key="2">
    <source>
        <dbReference type="ARBA" id="ARBA00022857"/>
    </source>
</evidence>
<keyword evidence="6" id="KW-1185">Reference proteome</keyword>
<dbReference type="HOGENOM" id="CLU_073038_2_0_2"/>
<evidence type="ECO:0000256" key="3">
    <source>
        <dbReference type="ARBA" id="ARBA00023002"/>
    </source>
</evidence>
<dbReference type="Pfam" id="PF01872">
    <property type="entry name" value="RibD_C"/>
    <property type="match status" value="1"/>
</dbReference>
<proteinExistence type="predicted"/>
<dbReference type="PANTHER" id="PTHR38011:SF7">
    <property type="entry name" value="2,5-DIAMINO-6-RIBOSYLAMINO-4(3H)-PYRIMIDINONE 5'-PHOSPHATE REDUCTASE"/>
    <property type="match status" value="1"/>
</dbReference>
<evidence type="ECO:0000256" key="1">
    <source>
        <dbReference type="ARBA" id="ARBA00005104"/>
    </source>
</evidence>
<evidence type="ECO:0000259" key="4">
    <source>
        <dbReference type="Pfam" id="PF01872"/>
    </source>
</evidence>
<dbReference type="Gene3D" id="3.40.430.10">
    <property type="entry name" value="Dihydrofolate Reductase, subunit A"/>
    <property type="match status" value="1"/>
</dbReference>
<dbReference type="GO" id="GO:0008703">
    <property type="term" value="F:5-amino-6-(5-phosphoribosylamino)uracil reductase activity"/>
    <property type="evidence" value="ECO:0007669"/>
    <property type="project" value="InterPro"/>
</dbReference>
<protein>
    <submittedName>
        <fullName evidence="5">Bifunctional deaminase-reductase domain protein</fullName>
    </submittedName>
</protein>
<keyword evidence="2" id="KW-0521">NADP</keyword>
<sequence>MIPRVIVYDAVSLDGRTIGLDVDKELYNEIASKWDLDAVLMGSNTVLAELNAKPGEVRGEGKKPQIDPEDERPLLVVPDSRGQIRVWDEVRAMPYFRDILVLCSRSTPQEYLNFLEERYVKHMVIGYQEVDLGAALNELNVQFGVKSLRVDSGGVLNGVIFREGLVDEVNVLIHPELVGGKSSSSIFPASELNPSGGSKVQLVLVHVENLKTNFVWLQYRVFK</sequence>
<evidence type="ECO:0000313" key="6">
    <source>
        <dbReference type="Proteomes" id="UP000009231"/>
    </source>
</evidence>
<comment type="pathway">
    <text evidence="1">Cofactor biosynthesis; riboflavin biosynthesis.</text>
</comment>
<feature type="domain" description="Bacterial bifunctional deaminase-reductase C-terminal" evidence="4">
    <location>
        <begin position="4"/>
        <end position="213"/>
    </location>
</feature>
<dbReference type="SUPFAM" id="SSF53597">
    <property type="entry name" value="Dihydrofolate reductase-like"/>
    <property type="match status" value="1"/>
</dbReference>
<dbReference type="InterPro" id="IPR002734">
    <property type="entry name" value="RibDG_C"/>
</dbReference>
<accession>F6D4I0</accession>
<dbReference type="OrthoDB" id="68340at2157"/>
<organism evidence="5 6">
    <name type="scientific">Methanobacterium paludis (strain DSM 25820 / JCM 18151 / SWAN1)</name>
    <dbReference type="NCBI Taxonomy" id="868131"/>
    <lineage>
        <taxon>Archaea</taxon>
        <taxon>Methanobacteriati</taxon>
        <taxon>Methanobacteriota</taxon>
        <taxon>Methanomada group</taxon>
        <taxon>Methanobacteria</taxon>
        <taxon>Methanobacteriales</taxon>
        <taxon>Methanobacteriaceae</taxon>
        <taxon>Methanobacterium</taxon>
    </lineage>
</organism>
<dbReference type="STRING" id="868131.MSWAN_2212"/>
<dbReference type="EMBL" id="CP002772">
    <property type="protein sequence ID" value="AEG19220.1"/>
    <property type="molecule type" value="Genomic_DNA"/>
</dbReference>
<evidence type="ECO:0000313" key="5">
    <source>
        <dbReference type="EMBL" id="AEG19220.1"/>
    </source>
</evidence>
<keyword evidence="3" id="KW-0560">Oxidoreductase</keyword>
<dbReference type="KEGG" id="mew:MSWAN_2212"/>
<dbReference type="InterPro" id="IPR024072">
    <property type="entry name" value="DHFR-like_dom_sf"/>
</dbReference>
<dbReference type="AlphaFoldDB" id="F6D4I0"/>
<name>F6D4I0_METPW</name>
<gene>
    <name evidence="5" type="ordered locus">MSWAN_2212</name>
</gene>